<gene>
    <name evidence="1" type="ORF">MB824_11410</name>
</gene>
<dbReference type="RefSeq" id="WP_238748660.1">
    <property type="nucleotide sequence ID" value="NZ_JAKOOW010000078.1"/>
</dbReference>
<keyword evidence="2" id="KW-1185">Reference proteome</keyword>
<proteinExistence type="predicted"/>
<accession>A0ABS9NQL9</accession>
<evidence type="ECO:0000313" key="1">
    <source>
        <dbReference type="EMBL" id="MCG6505093.1"/>
    </source>
</evidence>
<sequence>MSDKTKRILIGLVLLGLVSLFVFDLQLRRQRKQDFRDSVISKTIGGETGLALKAADPAAYGRLEEKLHAAIDRHLQAGGATDAYGQAAVAQEIGPEIDTFAGRYMAKGSDEAILSLFSATADLLDQANRQPTRNCIDLLETPYSIVRKKSESLDLGAVDRAVAQAIRSYRAERSIPTASEVAAAGESLGDYLLQQYGEEAQEVMNAEPAKLDPARQRQYCEMTIGAMRHLVSRREAALLRRMLADADAEEGGEE</sequence>
<evidence type="ECO:0000313" key="2">
    <source>
        <dbReference type="Proteomes" id="UP001298424"/>
    </source>
</evidence>
<organism evidence="1 2">
    <name type="scientific">Kingella pumchi</name>
    <dbReference type="NCBI Taxonomy" id="2779506"/>
    <lineage>
        <taxon>Bacteria</taxon>
        <taxon>Pseudomonadati</taxon>
        <taxon>Pseudomonadota</taxon>
        <taxon>Betaproteobacteria</taxon>
        <taxon>Neisseriales</taxon>
        <taxon>Neisseriaceae</taxon>
        <taxon>Kingella</taxon>
    </lineage>
</organism>
<reference evidence="1 2" key="1">
    <citation type="submission" date="2022-02" db="EMBL/GenBank/DDBJ databases">
        <title>Genome sequence data of Kingella unionensis sp. nov. strain CICC 24913 (CCUG 75125).</title>
        <authorList>
            <person name="Xiao M."/>
        </authorList>
    </citation>
    <scope>NUCLEOTIDE SEQUENCE [LARGE SCALE GENOMIC DNA]</scope>
    <source>
        <strain evidence="1 2">CICC 24913</strain>
    </source>
</reference>
<dbReference type="EMBL" id="JAKOOW010000078">
    <property type="protein sequence ID" value="MCG6505093.1"/>
    <property type="molecule type" value="Genomic_DNA"/>
</dbReference>
<protein>
    <submittedName>
        <fullName evidence="1">Uncharacterized protein</fullName>
    </submittedName>
</protein>
<dbReference type="Proteomes" id="UP001298424">
    <property type="component" value="Unassembled WGS sequence"/>
</dbReference>
<name>A0ABS9NQL9_9NEIS</name>
<comment type="caution">
    <text evidence="1">The sequence shown here is derived from an EMBL/GenBank/DDBJ whole genome shotgun (WGS) entry which is preliminary data.</text>
</comment>